<keyword evidence="14" id="KW-1185">Reference proteome</keyword>
<dbReference type="PIRSF" id="PIRSF015761">
    <property type="entry name" value="Protein_L"/>
    <property type="match status" value="1"/>
</dbReference>
<organism evidence="13 14">
    <name type="scientific">Agarivorans aestuarii</name>
    <dbReference type="NCBI Taxonomy" id="1563703"/>
    <lineage>
        <taxon>Bacteria</taxon>
        <taxon>Pseudomonadati</taxon>
        <taxon>Pseudomonadota</taxon>
        <taxon>Gammaproteobacteria</taxon>
        <taxon>Alteromonadales</taxon>
        <taxon>Alteromonadaceae</taxon>
        <taxon>Agarivorans</taxon>
    </lineage>
</organism>
<keyword evidence="5" id="KW-0997">Cell inner membrane</keyword>
<evidence type="ECO:0000256" key="6">
    <source>
        <dbReference type="ARBA" id="ARBA00022692"/>
    </source>
</evidence>
<keyword evidence="3 10" id="KW-0813">Transport</keyword>
<evidence type="ECO:0000313" key="14">
    <source>
        <dbReference type="Proteomes" id="UP001310248"/>
    </source>
</evidence>
<dbReference type="Pfam" id="PF12693">
    <property type="entry name" value="GspL_C"/>
    <property type="match status" value="1"/>
</dbReference>
<reference evidence="14" key="1">
    <citation type="submission" date="2023-07" db="EMBL/GenBank/DDBJ databases">
        <title>Draft genome sequence of Agarivorans aestuarii strain ZMCS4, a CAZymes producing bacteria isolated from the marine brown algae Clodostephus spongiosus.</title>
        <authorList>
            <person name="Lorente B."/>
            <person name="Cabral C."/>
            <person name="Frias J."/>
            <person name="Faria J."/>
            <person name="Toubarro D."/>
        </authorList>
    </citation>
    <scope>NUCLEOTIDE SEQUENCE [LARGE SCALE GENOMIC DNA]</scope>
    <source>
        <strain evidence="14">ZMCS4</strain>
    </source>
</reference>
<evidence type="ECO:0000256" key="4">
    <source>
        <dbReference type="ARBA" id="ARBA00022475"/>
    </source>
</evidence>
<dbReference type="Pfam" id="PF05134">
    <property type="entry name" value="T2SSL"/>
    <property type="match status" value="1"/>
</dbReference>
<keyword evidence="4" id="KW-1003">Cell membrane</keyword>
<evidence type="ECO:0000256" key="9">
    <source>
        <dbReference type="ARBA" id="ARBA00023136"/>
    </source>
</evidence>
<protein>
    <recommendedName>
        <fullName evidence="10">Type II secretion system protein L</fullName>
        <shortName evidence="10">T2SS protein L</shortName>
    </recommendedName>
</protein>
<evidence type="ECO:0000259" key="11">
    <source>
        <dbReference type="Pfam" id="PF05134"/>
    </source>
</evidence>
<dbReference type="NCBIfam" id="TIGR01709">
    <property type="entry name" value="typeII_sec_gspL"/>
    <property type="match status" value="1"/>
</dbReference>
<dbReference type="SUPFAM" id="SSF53067">
    <property type="entry name" value="Actin-like ATPase domain"/>
    <property type="match status" value="2"/>
</dbReference>
<sequence>MNEQLIIRLPSTGKEIINWMVWSDSEQELIAAGELTSSAELGLLQEKAEQRRVIVLVPASDISQHSLELPKSAQRSWQQVAPFMLEEQLAQDPDNLHICLLDKGKDSIDVACVSHQQMESWLDMLETAGIESQTWCVDALCLPEAEEGQATAIQLNQQWLFRFFDGRIMSIDEGWLATAFPLIAKQYPELVIQHYSPSAKLENDTVEWQARAPELPMKLLSDGAKKAKLNLLQGRYAAANPIAQLWLQWRKVAIAASVCFVLALAYQLIDTHKTEQQIASVDENIRTVYKRVFPEVSRVRDSRIRSDFRKALTGIGEAPDQDFLKMMIHLSVAFDKNQDLNPISLRYDHKKGEIRLQAQAKNFQTFEQFRQSVQPFESEQGTLSNKAGAVVGTLVIRNAS</sequence>
<dbReference type="InterPro" id="IPR007812">
    <property type="entry name" value="T2SS_protein-GspL"/>
</dbReference>
<evidence type="ECO:0000259" key="12">
    <source>
        <dbReference type="Pfam" id="PF12693"/>
    </source>
</evidence>
<reference evidence="13 14" key="2">
    <citation type="submission" date="2023-12" db="EMBL/GenBank/DDBJ databases">
        <authorList>
            <consortium name="Cladostephus spongiosus"/>
            <person name="Lorente B."/>
            <person name="Cabral C."/>
            <person name="Frias J."/>
            <person name="Faria J."/>
            <person name="Toubarro D."/>
        </authorList>
    </citation>
    <scope>NUCLEOTIDE SEQUENCE [LARGE SCALE GENOMIC DNA]</scope>
    <source>
        <strain evidence="13 14">ZMCS4</strain>
    </source>
</reference>
<dbReference type="Gene3D" id="3.30.420.380">
    <property type="match status" value="1"/>
</dbReference>
<evidence type="ECO:0000256" key="8">
    <source>
        <dbReference type="ARBA" id="ARBA00022989"/>
    </source>
</evidence>
<keyword evidence="6" id="KW-0812">Transmembrane</keyword>
<proteinExistence type="inferred from homology"/>
<keyword evidence="8" id="KW-1133">Transmembrane helix</keyword>
<comment type="similarity">
    <text evidence="2 10">Belongs to the GSP L family.</text>
</comment>
<comment type="caution">
    <text evidence="13">The sequence shown here is derived from an EMBL/GenBank/DDBJ whole genome shotgun (WGS) entry which is preliminary data.</text>
</comment>
<name>A0ABU7G806_9ALTE</name>
<evidence type="ECO:0000256" key="10">
    <source>
        <dbReference type="PIRNR" id="PIRNR015761"/>
    </source>
</evidence>
<dbReference type="InterPro" id="IPR043129">
    <property type="entry name" value="ATPase_NBD"/>
</dbReference>
<keyword evidence="9" id="KW-0472">Membrane</keyword>
<evidence type="ECO:0000256" key="5">
    <source>
        <dbReference type="ARBA" id="ARBA00022519"/>
    </source>
</evidence>
<feature type="domain" description="GspL periplasmic" evidence="12">
    <location>
        <begin position="245"/>
        <end position="398"/>
    </location>
</feature>
<comment type="function">
    <text evidence="10">Inner membrane component of the type II secretion system required for the energy-dependent secretion of extracellular factors such as proteases and toxins from the periplasm.</text>
</comment>
<evidence type="ECO:0000256" key="3">
    <source>
        <dbReference type="ARBA" id="ARBA00022448"/>
    </source>
</evidence>
<dbReference type="InterPro" id="IPR024230">
    <property type="entry name" value="GspL_cyto_dom"/>
</dbReference>
<evidence type="ECO:0000256" key="7">
    <source>
        <dbReference type="ARBA" id="ARBA00022927"/>
    </source>
</evidence>
<accession>A0ABU7G806</accession>
<dbReference type="InterPro" id="IPR025691">
    <property type="entry name" value="GspL_pp_dom"/>
</dbReference>
<evidence type="ECO:0000256" key="1">
    <source>
        <dbReference type="ARBA" id="ARBA00004377"/>
    </source>
</evidence>
<feature type="domain" description="GspL cytoplasmic actin-ATPase-like" evidence="11">
    <location>
        <begin position="5"/>
        <end position="238"/>
    </location>
</feature>
<gene>
    <name evidence="13" type="primary">gspL</name>
    <name evidence="13" type="ORF">SNR37_000494</name>
</gene>
<dbReference type="EMBL" id="JAYDYW010000011">
    <property type="protein sequence ID" value="MEE1675169.1"/>
    <property type="molecule type" value="Genomic_DNA"/>
</dbReference>
<dbReference type="Gene3D" id="3.30.420.370">
    <property type="match status" value="1"/>
</dbReference>
<dbReference type="Proteomes" id="UP001310248">
    <property type="component" value="Unassembled WGS sequence"/>
</dbReference>
<evidence type="ECO:0000313" key="13">
    <source>
        <dbReference type="EMBL" id="MEE1675169.1"/>
    </source>
</evidence>
<dbReference type="Gene3D" id="3.30.1360.100">
    <property type="entry name" value="General secretion pathway protein M, EpsM"/>
    <property type="match status" value="1"/>
</dbReference>
<keyword evidence="7 10" id="KW-0653">Protein transport</keyword>
<comment type="subcellular location">
    <subcellularLocation>
        <location evidence="1">Cell inner membrane</location>
        <topology evidence="1">Single-pass membrane protein</topology>
    </subcellularLocation>
</comment>
<dbReference type="CDD" id="cd24017">
    <property type="entry name" value="ASKHA_T2SSL_N"/>
    <property type="match status" value="1"/>
</dbReference>
<evidence type="ECO:0000256" key="2">
    <source>
        <dbReference type="ARBA" id="ARBA00005318"/>
    </source>
</evidence>
<dbReference type="RefSeq" id="WP_329776127.1">
    <property type="nucleotide sequence ID" value="NZ_JAYDYW010000011.1"/>
</dbReference>